<keyword evidence="3" id="KW-1185">Reference proteome</keyword>
<name>A0A1V9XZ68_9ACAR</name>
<proteinExistence type="predicted"/>
<sequence>MLLLLNKFTAAAAFVLPPRPPPLAPHSMPSASVELLPREISAPTAELVHAQPSTTPNARNPSACDAAPRTKLQRHSCPLSRPQLFIVPAGQTAPLPCRSAGRRRTKRTRLTLTLYFPTSELLRFCLSRLALAPGSRRISFFTRRRRLNRRCRFSFTVKTATIASLPSLAALRNARQILCELFRTVSSVVAPGGSLNFTQTLREDMGMYVCLAANGISAPDARKVFVEVSLSAGPSLQLKLVRSKAPRTASCQRDKGVAKVGPSSFGVVFDLSATKTQERSELTTHSSGRRLGWAKVTPRSQAMHEVRTEHLPSGQRRWRERREQGTSLVHL</sequence>
<dbReference type="InParanoid" id="A0A1V9XZ68"/>
<organism evidence="2 3">
    <name type="scientific">Tropilaelaps mercedesae</name>
    <dbReference type="NCBI Taxonomy" id="418985"/>
    <lineage>
        <taxon>Eukaryota</taxon>
        <taxon>Metazoa</taxon>
        <taxon>Ecdysozoa</taxon>
        <taxon>Arthropoda</taxon>
        <taxon>Chelicerata</taxon>
        <taxon>Arachnida</taxon>
        <taxon>Acari</taxon>
        <taxon>Parasitiformes</taxon>
        <taxon>Mesostigmata</taxon>
        <taxon>Gamasina</taxon>
        <taxon>Dermanyssoidea</taxon>
        <taxon>Laelapidae</taxon>
        <taxon>Tropilaelaps</taxon>
    </lineage>
</organism>
<evidence type="ECO:0000313" key="3">
    <source>
        <dbReference type="Proteomes" id="UP000192247"/>
    </source>
</evidence>
<feature type="region of interest" description="Disordered" evidence="1">
    <location>
        <begin position="278"/>
        <end position="331"/>
    </location>
</feature>
<dbReference type="EMBL" id="MNPL01001956">
    <property type="protein sequence ID" value="OQR78658.1"/>
    <property type="molecule type" value="Genomic_DNA"/>
</dbReference>
<protein>
    <submittedName>
        <fullName evidence="2">Uncharacterized protein</fullName>
    </submittedName>
</protein>
<evidence type="ECO:0000313" key="2">
    <source>
        <dbReference type="EMBL" id="OQR78658.1"/>
    </source>
</evidence>
<reference evidence="2 3" key="1">
    <citation type="journal article" date="2017" name="Gigascience">
        <title>Draft genome of the honey bee ectoparasitic mite, Tropilaelaps mercedesae, is shaped by the parasitic life history.</title>
        <authorList>
            <person name="Dong X."/>
            <person name="Armstrong S.D."/>
            <person name="Xia D."/>
            <person name="Makepeace B.L."/>
            <person name="Darby A.C."/>
            <person name="Kadowaki T."/>
        </authorList>
    </citation>
    <scope>NUCLEOTIDE SEQUENCE [LARGE SCALE GENOMIC DNA]</scope>
    <source>
        <strain evidence="2">Wuxi-XJTLU</strain>
    </source>
</reference>
<accession>A0A1V9XZ68</accession>
<gene>
    <name evidence="2" type="ORF">BIW11_02691</name>
</gene>
<dbReference type="Proteomes" id="UP000192247">
    <property type="component" value="Unassembled WGS sequence"/>
</dbReference>
<dbReference type="AlphaFoldDB" id="A0A1V9XZ68"/>
<evidence type="ECO:0000256" key="1">
    <source>
        <dbReference type="SAM" id="MobiDB-lite"/>
    </source>
</evidence>
<comment type="caution">
    <text evidence="2">The sequence shown here is derived from an EMBL/GenBank/DDBJ whole genome shotgun (WGS) entry which is preliminary data.</text>
</comment>